<dbReference type="Proteomes" id="UP000078368">
    <property type="component" value="Unassembled WGS sequence"/>
</dbReference>
<name>A0A179B5Y2_9ACTO</name>
<dbReference type="Gene3D" id="2.20.25.10">
    <property type="match status" value="1"/>
</dbReference>
<gene>
    <name evidence="1" type="ORF">A4H34_04980</name>
</gene>
<organism evidence="1 2">
    <name type="scientific">Peptidiphaga gingivicola</name>
    <dbReference type="NCBI Taxonomy" id="2741497"/>
    <lineage>
        <taxon>Bacteria</taxon>
        <taxon>Bacillati</taxon>
        <taxon>Actinomycetota</taxon>
        <taxon>Actinomycetes</taxon>
        <taxon>Actinomycetales</taxon>
        <taxon>Actinomycetaceae</taxon>
        <taxon>Peptidiphaga</taxon>
    </lineage>
</organism>
<evidence type="ECO:0000313" key="2">
    <source>
        <dbReference type="Proteomes" id="UP000078368"/>
    </source>
</evidence>
<reference evidence="1 2" key="1">
    <citation type="submission" date="2016-04" db="EMBL/GenBank/DDBJ databases">
        <title>Peptidophaga gingivicola gen. nov., sp. nov., isolated from human subgingival plaque.</title>
        <authorList>
            <person name="Beall C.J."/>
            <person name="Mokrzan E.M."/>
            <person name="Griffen A.L."/>
            <person name="Leys E.J."/>
        </authorList>
    </citation>
    <scope>NUCLEOTIDE SEQUENCE [LARGE SCALE GENOMIC DNA]</scope>
    <source>
        <strain evidence="1 2">BA112</strain>
    </source>
</reference>
<dbReference type="SUPFAM" id="SSF158997">
    <property type="entry name" value="Trm112p-like"/>
    <property type="match status" value="1"/>
</dbReference>
<keyword evidence="2" id="KW-1185">Reference proteome</keyword>
<protein>
    <submittedName>
        <fullName evidence="1">Uncharacterized protein</fullName>
    </submittedName>
</protein>
<dbReference type="STRING" id="1823756.A4H34_04980"/>
<evidence type="ECO:0000313" key="1">
    <source>
        <dbReference type="EMBL" id="OAP87106.1"/>
    </source>
</evidence>
<sequence length="75" mass="8144">MRNRREASPGPAEQPGLPEWVFDVLRCPVSGAELELSDGPQGVELVAAEGADPRLAYPVRDGIPVLLEHEARQID</sequence>
<dbReference type="AlphaFoldDB" id="A0A179B5Y2"/>
<dbReference type="EMBL" id="LVZK01000001">
    <property type="protein sequence ID" value="OAP87106.1"/>
    <property type="molecule type" value="Genomic_DNA"/>
</dbReference>
<accession>A0A179B5Y2</accession>
<comment type="caution">
    <text evidence="1">The sequence shown here is derived from an EMBL/GenBank/DDBJ whole genome shotgun (WGS) entry which is preliminary data.</text>
</comment>
<proteinExistence type="predicted"/>